<evidence type="ECO:0000313" key="7">
    <source>
        <dbReference type="EMBL" id="KMV75963.1"/>
    </source>
</evidence>
<dbReference type="Proteomes" id="UP000004650">
    <property type="component" value="Unassembled WGS sequence"/>
</dbReference>
<dbReference type="GO" id="GO:0004639">
    <property type="term" value="F:phosphoribosylaminoimidazolesuccinocarboxamide synthase activity"/>
    <property type="evidence" value="ECO:0007669"/>
    <property type="project" value="UniProtKB-EC"/>
</dbReference>
<keyword evidence="1" id="KW-0436">Ligase</keyword>
<keyword evidence="3" id="KW-0658">Purine biosynthesis</keyword>
<dbReference type="AlphaFoldDB" id="A0A0K9CNA7"/>
<feature type="domain" description="SAICAR synthetase/ADE2 N-terminal" evidence="6">
    <location>
        <begin position="2"/>
        <end position="50"/>
    </location>
</feature>
<evidence type="ECO:0000256" key="2">
    <source>
        <dbReference type="ARBA" id="ARBA00022741"/>
    </source>
</evidence>
<proteinExistence type="predicted"/>
<evidence type="ECO:0000259" key="6">
    <source>
        <dbReference type="Pfam" id="PF01259"/>
    </source>
</evidence>
<keyword evidence="4" id="KW-0067">ATP-binding</keyword>
<name>A0A0K9CNA7_9FUSO</name>
<evidence type="ECO:0000256" key="3">
    <source>
        <dbReference type="ARBA" id="ARBA00022755"/>
    </source>
</evidence>
<dbReference type="Pfam" id="PF01259">
    <property type="entry name" value="SAICAR_synt"/>
    <property type="match status" value="1"/>
</dbReference>
<reference evidence="8" key="1">
    <citation type="submission" date="2009-02" db="EMBL/GenBank/DDBJ databases">
        <title>The Genome Sequence of Shigella sp. D9.</title>
        <authorList>
            <consortium name="The Broad Institute Genome Sequencing Platform"/>
            <person name="Ward D."/>
            <person name="Young S.K."/>
            <person name="Kodira C.D."/>
            <person name="Zeng Q."/>
            <person name="Koehrsen M."/>
            <person name="Alvarado L."/>
            <person name="Berlin A."/>
            <person name="Borenstein D."/>
            <person name="Chen Z."/>
            <person name="Engels R."/>
            <person name="Freedman E."/>
            <person name="Gellesch M."/>
            <person name="Goldberg J."/>
            <person name="Griggs A."/>
            <person name="Gujja S."/>
            <person name="Heiman D."/>
            <person name="Hepburn T."/>
            <person name="Howarth C."/>
            <person name="Jen D."/>
            <person name="Larson L."/>
            <person name="Lewis B."/>
            <person name="Mehta T."/>
            <person name="Park D."/>
            <person name="Pearson M."/>
            <person name="Roberts A."/>
            <person name="Saif S."/>
            <person name="Shea T."/>
            <person name="Shenoy N."/>
            <person name="Sisk P."/>
            <person name="Stolte C."/>
            <person name="Sykes S."/>
            <person name="Walk T."/>
            <person name="White J."/>
            <person name="Yandava C."/>
            <person name="Allen-Vercoe E."/>
            <person name="Strauss J."/>
            <person name="Sibley C."/>
            <person name="White A."/>
            <person name="Ambrose C."/>
            <person name="Lander E."/>
            <person name="Nusbaum C."/>
            <person name="Galagan J."/>
            <person name="Birren B."/>
        </authorList>
    </citation>
    <scope>NUCLEOTIDE SEQUENCE [LARGE SCALE GENOMIC DNA]</scope>
    <source>
        <strain evidence="8">D11</strain>
    </source>
</reference>
<dbReference type="Gene3D" id="3.30.470.20">
    <property type="entry name" value="ATP-grasp fold, B domain"/>
    <property type="match status" value="1"/>
</dbReference>
<evidence type="ECO:0000256" key="5">
    <source>
        <dbReference type="ARBA" id="ARBA00048475"/>
    </source>
</evidence>
<dbReference type="GO" id="GO:0006189">
    <property type="term" value="P:'de novo' IMP biosynthetic process"/>
    <property type="evidence" value="ECO:0007669"/>
    <property type="project" value="UniProtKB-UniPathway"/>
</dbReference>
<dbReference type="InterPro" id="IPR028923">
    <property type="entry name" value="SAICAR_synt/ADE2_N"/>
</dbReference>
<comment type="caution">
    <text evidence="7">The sequence shown here is derived from an EMBL/GenBank/DDBJ whole genome shotgun (WGS) entry which is preliminary data.</text>
</comment>
<organism evidence="7 8">
    <name type="scientific">Fusobacterium animalis D11</name>
    <dbReference type="NCBI Taxonomy" id="556264"/>
    <lineage>
        <taxon>Bacteria</taxon>
        <taxon>Fusobacteriati</taxon>
        <taxon>Fusobacteriota</taxon>
        <taxon>Fusobacteriia</taxon>
        <taxon>Fusobacteriales</taxon>
        <taxon>Fusobacteriaceae</taxon>
        <taxon>Fusobacterium</taxon>
    </lineage>
</organism>
<comment type="catalytic activity">
    <reaction evidence="5">
        <text>5-amino-1-(5-phospho-D-ribosyl)imidazole-4-carboxylate + L-aspartate + ATP = (2S)-2-[5-amino-1-(5-phospho-beta-D-ribosyl)imidazole-4-carboxamido]succinate + ADP + phosphate + 2 H(+)</text>
        <dbReference type="Rhea" id="RHEA:22628"/>
        <dbReference type="ChEBI" id="CHEBI:15378"/>
        <dbReference type="ChEBI" id="CHEBI:29991"/>
        <dbReference type="ChEBI" id="CHEBI:30616"/>
        <dbReference type="ChEBI" id="CHEBI:43474"/>
        <dbReference type="ChEBI" id="CHEBI:58443"/>
        <dbReference type="ChEBI" id="CHEBI:77657"/>
        <dbReference type="ChEBI" id="CHEBI:456216"/>
        <dbReference type="EC" id="6.3.2.6"/>
    </reaction>
</comment>
<keyword evidence="2" id="KW-0547">Nucleotide-binding</keyword>
<sequence length="52" mass="5863">MAKRLGIKEGTKINNAIFEICYKNDEYGDPLINDHHAVALGIATYDELKKNL</sequence>
<dbReference type="SUPFAM" id="SSF56104">
    <property type="entry name" value="SAICAR synthase-like"/>
    <property type="match status" value="1"/>
</dbReference>
<evidence type="ECO:0000313" key="8">
    <source>
        <dbReference type="Proteomes" id="UP000004650"/>
    </source>
</evidence>
<evidence type="ECO:0000256" key="4">
    <source>
        <dbReference type="ARBA" id="ARBA00022840"/>
    </source>
</evidence>
<evidence type="ECO:0000256" key="1">
    <source>
        <dbReference type="ARBA" id="ARBA00022598"/>
    </source>
</evidence>
<protein>
    <submittedName>
        <fullName evidence="7">Phosphoribosylaminoimidazole-succinocarboxamide synthase</fullName>
    </submittedName>
</protein>
<reference evidence="7 8" key="2">
    <citation type="submission" date="2013-10" db="EMBL/GenBank/DDBJ databases">
        <title>The Genome Sequence of Fusobacterium nucleatum subsp. animalis D11.</title>
        <authorList>
            <consortium name="The Broad Institute Genomics Platform"/>
            <person name="Earl A."/>
            <person name="Ward D."/>
            <person name="Feldgarden M."/>
            <person name="Gevers D."/>
            <person name="Kostic A."/>
            <person name="Garrett W."/>
            <person name="Young S.K."/>
            <person name="Zeng Q."/>
            <person name="Gargeya S."/>
            <person name="Fitzgerald M."/>
            <person name="Abouelleil A."/>
            <person name="Alvarado L."/>
            <person name="Berlin A.M."/>
            <person name="Chapman S.B."/>
            <person name="Gainer-Dewar J."/>
            <person name="Goldberg J."/>
            <person name="Gnerre S."/>
            <person name="Griggs A."/>
            <person name="Gujja S."/>
            <person name="Hansen M."/>
            <person name="Howarth C."/>
            <person name="Imamovic A."/>
            <person name="Ireland A."/>
            <person name="Larimer J."/>
            <person name="McCowan C."/>
            <person name="Murphy C."/>
            <person name="Pearson M."/>
            <person name="Poon T.W."/>
            <person name="Priest M."/>
            <person name="Roberts A."/>
            <person name="Saif S."/>
            <person name="Shea T."/>
            <person name="Sykes S."/>
            <person name="Wortman J."/>
            <person name="Nusbaum C."/>
            <person name="Birren B."/>
        </authorList>
    </citation>
    <scope>NUCLEOTIDE SEQUENCE [LARGE SCALE GENOMIC DNA]</scope>
    <source>
        <strain evidence="7 8">D11</strain>
    </source>
</reference>
<gene>
    <name evidence="7" type="ORF">PSAG_04665</name>
</gene>
<dbReference type="UniPathway" id="UPA00074">
    <property type="reaction ID" value="UER00131"/>
</dbReference>
<dbReference type="GO" id="GO:0005524">
    <property type="term" value="F:ATP binding"/>
    <property type="evidence" value="ECO:0007669"/>
    <property type="project" value="UniProtKB-KW"/>
</dbReference>
<dbReference type="EMBL" id="ACDS02000052">
    <property type="protein sequence ID" value="KMV75963.1"/>
    <property type="molecule type" value="Genomic_DNA"/>
</dbReference>
<accession>A0A0K9CNA7</accession>